<dbReference type="PANTHER" id="PTHR43019">
    <property type="entry name" value="SERINE ENDOPROTEASE DEGS"/>
    <property type="match status" value="1"/>
</dbReference>
<feature type="signal peptide" evidence="7">
    <location>
        <begin position="1"/>
        <end position="23"/>
    </location>
</feature>
<keyword evidence="9" id="KW-1185">Reference proteome</keyword>
<sequence>MMKVLGTCAVALTLFMLMEPACAQTTTYAFSQGTIEDEKVYQQLESGARKLMDNQKVPKLNVLEEQLQRISCRVDLKPQRTRENYVNVYDRCRKSVLIVGTLYKCPNCPNDHARSASGFIIAEEGIAVTSYHIFRSNQSNHDTDLAHVVMDADGNVYPIVEVLAASLKDDIAIFRIDGGGKKFVPMPLAEPVVGEEASIISHPHSMYYSFTKGNVSRLYARDGGEKMSVTADFAQGSSGGPVINNHGEVIGVVSASRALYHSDQNVQMVSKEAIPTTRIRALIVR</sequence>
<dbReference type="InterPro" id="IPR009003">
    <property type="entry name" value="Peptidase_S1_PA"/>
</dbReference>
<name>A0ABS1KUA3_9BACT</name>
<evidence type="ECO:0000256" key="4">
    <source>
        <dbReference type="ARBA" id="ARBA00022729"/>
    </source>
</evidence>
<evidence type="ECO:0000256" key="1">
    <source>
        <dbReference type="ARBA" id="ARBA00004613"/>
    </source>
</evidence>
<keyword evidence="6 7" id="KW-0720">Serine protease</keyword>
<dbReference type="InterPro" id="IPR043504">
    <property type="entry name" value="Peptidase_S1_PA_chymotrypsin"/>
</dbReference>
<comment type="similarity">
    <text evidence="2 7">Belongs to the peptidase S1B family.</text>
</comment>
<dbReference type="PANTHER" id="PTHR43019:SF23">
    <property type="entry name" value="PROTEASE DO-LIKE 5, CHLOROPLASTIC"/>
    <property type="match status" value="1"/>
</dbReference>
<dbReference type="Gene3D" id="2.40.10.10">
    <property type="entry name" value="Trypsin-like serine proteases"/>
    <property type="match status" value="2"/>
</dbReference>
<comment type="caution">
    <text evidence="8">The sequence shown here is derived from an EMBL/GenBank/DDBJ whole genome shotgun (WGS) entry which is preliminary data.</text>
</comment>
<reference evidence="8 9" key="1">
    <citation type="submission" date="2021-01" db="EMBL/GenBank/DDBJ databases">
        <title>Chryseolinea sp. Jin1 Genome sequencing and assembly.</title>
        <authorList>
            <person name="Kim I."/>
        </authorList>
    </citation>
    <scope>NUCLEOTIDE SEQUENCE [LARGE SCALE GENOMIC DNA]</scope>
    <source>
        <strain evidence="8 9">Jin1</strain>
    </source>
</reference>
<evidence type="ECO:0000256" key="7">
    <source>
        <dbReference type="RuleBase" id="RU004296"/>
    </source>
</evidence>
<evidence type="ECO:0000256" key="6">
    <source>
        <dbReference type="ARBA" id="ARBA00022825"/>
    </source>
</evidence>
<feature type="chain" id="PRO_5044983160" description="Serine protease" evidence="7">
    <location>
        <begin position="24"/>
        <end position="285"/>
    </location>
</feature>
<protein>
    <recommendedName>
        <fullName evidence="7">Serine protease</fullName>
        <ecNumber evidence="7">3.4.21.-</ecNumber>
    </recommendedName>
</protein>
<evidence type="ECO:0000313" key="8">
    <source>
        <dbReference type="EMBL" id="MBL0742989.1"/>
    </source>
</evidence>
<evidence type="ECO:0000256" key="2">
    <source>
        <dbReference type="ARBA" id="ARBA00008764"/>
    </source>
</evidence>
<dbReference type="RefSeq" id="WP_202011788.1">
    <property type="nucleotide sequence ID" value="NZ_JAERRB010000005.1"/>
</dbReference>
<accession>A0ABS1KUA3</accession>
<evidence type="ECO:0000256" key="3">
    <source>
        <dbReference type="ARBA" id="ARBA00022670"/>
    </source>
</evidence>
<gene>
    <name evidence="8" type="ORF">JI741_17300</name>
</gene>
<organism evidence="8 9">
    <name type="scientific">Chryseolinea lacunae</name>
    <dbReference type="NCBI Taxonomy" id="2801331"/>
    <lineage>
        <taxon>Bacteria</taxon>
        <taxon>Pseudomonadati</taxon>
        <taxon>Bacteroidota</taxon>
        <taxon>Cytophagia</taxon>
        <taxon>Cytophagales</taxon>
        <taxon>Fulvivirgaceae</taxon>
        <taxon>Chryseolinea</taxon>
    </lineage>
</organism>
<dbReference type="Pfam" id="PF13365">
    <property type="entry name" value="Trypsin_2"/>
    <property type="match status" value="1"/>
</dbReference>
<keyword evidence="4 7" id="KW-0732">Signal</keyword>
<dbReference type="EC" id="3.4.21.-" evidence="7"/>
<proteinExistence type="inferred from homology"/>
<dbReference type="Proteomes" id="UP000613030">
    <property type="component" value="Unassembled WGS sequence"/>
</dbReference>
<dbReference type="InterPro" id="IPR008256">
    <property type="entry name" value="Peptidase_S1B"/>
</dbReference>
<evidence type="ECO:0000256" key="5">
    <source>
        <dbReference type="ARBA" id="ARBA00022801"/>
    </source>
</evidence>
<comment type="subcellular location">
    <subcellularLocation>
        <location evidence="1">Secreted</location>
    </subcellularLocation>
</comment>
<dbReference type="SUPFAM" id="SSF50494">
    <property type="entry name" value="Trypsin-like serine proteases"/>
    <property type="match status" value="1"/>
</dbReference>
<dbReference type="PRINTS" id="PR00839">
    <property type="entry name" value="V8PROTEASE"/>
</dbReference>
<evidence type="ECO:0000313" key="9">
    <source>
        <dbReference type="Proteomes" id="UP000613030"/>
    </source>
</evidence>
<keyword evidence="3 7" id="KW-0645">Protease</keyword>
<dbReference type="EMBL" id="JAERRB010000005">
    <property type="protein sequence ID" value="MBL0742989.1"/>
    <property type="molecule type" value="Genomic_DNA"/>
</dbReference>
<keyword evidence="5 7" id="KW-0378">Hydrolase</keyword>